<evidence type="ECO:0000313" key="4">
    <source>
        <dbReference type="Proteomes" id="UP000243065"/>
    </source>
</evidence>
<evidence type="ECO:0000313" key="3">
    <source>
        <dbReference type="EMBL" id="CUT04910.1"/>
    </source>
</evidence>
<sequence length="344" mass="39436">MKQKRILVIRPDRVGDVVLATPLLRELRKTFPDSFIAVMVRPYTKDVLLNNPNINEIIIDDFEKEHKGWKGFWKQVLKLRKYKFNIALHLLPTQRHAWMTFFAGIKTRINVGIKFYGVLTFMKYVSRNKYIPIRHEADYSLDLGRKIGVKSDNIEPEIFLSYEEIEYAKKLVPKNNDEIIIGINPLSGKSSPNWEIEKYIDLAKKILEEIPESIIYVNLHNDLDALTKFKSLKSSRVNFIYNVSLRELILYISRFDLLISSSTGAMHIASALKVPTVSMFCPLPACSPNLWGPLGNKHEIILPSENFCKINCPGDPHICAFGDGIKVDDVLKATLKILNHISVK</sequence>
<reference evidence="3 4" key="1">
    <citation type="submission" date="2015-11" db="EMBL/GenBank/DDBJ databases">
        <authorList>
            <person name="Varghese N."/>
        </authorList>
    </citation>
    <scope>NUCLEOTIDE SEQUENCE [LARGE SCALE GENOMIC DNA]</scope>
    <source>
        <strain evidence="3 4">JGI-24</strain>
    </source>
</reference>
<protein>
    <submittedName>
        <fullName evidence="3">Heptosyltransferase-2</fullName>
    </submittedName>
</protein>
<keyword evidence="2 3" id="KW-0808">Transferase</keyword>
<dbReference type="RefSeq" id="WP_072150872.1">
    <property type="nucleotide sequence ID" value="NZ_CZVU01000104.1"/>
</dbReference>
<dbReference type="OrthoDB" id="9772349at2"/>
<organism evidence="3 4">
    <name type="scientific">Kryptobacter tengchongensis</name>
    <dbReference type="NCBI Taxonomy" id="1643429"/>
    <lineage>
        <taxon>Bacteria</taxon>
        <taxon>Pseudomonadati</taxon>
        <taxon>Candidatus Kryptoniota</taxon>
        <taxon>Candidatus Kryptobacter</taxon>
    </lineage>
</organism>
<dbReference type="PANTHER" id="PTHR30160:SF15">
    <property type="entry name" value="GLYCOSYLTRANSFERASE HI_0523-RELATED"/>
    <property type="match status" value="1"/>
</dbReference>
<dbReference type="EMBL" id="CZVU01000104">
    <property type="protein sequence ID" value="CUT04910.1"/>
    <property type="molecule type" value="Genomic_DNA"/>
</dbReference>
<dbReference type="Proteomes" id="UP000243065">
    <property type="component" value="Unassembled WGS sequence"/>
</dbReference>
<gene>
    <name evidence="3" type="ORF">JGI24_01586</name>
</gene>
<keyword evidence="4" id="KW-1185">Reference proteome</keyword>
<dbReference type="AlphaFoldDB" id="A0A656DDB7"/>
<proteinExistence type="predicted"/>
<accession>A0A656DDB7</accession>
<dbReference type="GO" id="GO:0009244">
    <property type="term" value="P:lipopolysaccharide core region biosynthetic process"/>
    <property type="evidence" value="ECO:0007669"/>
    <property type="project" value="TreeGrafter"/>
</dbReference>
<evidence type="ECO:0000256" key="1">
    <source>
        <dbReference type="ARBA" id="ARBA00022676"/>
    </source>
</evidence>
<dbReference type="Pfam" id="PF01075">
    <property type="entry name" value="Glyco_transf_9"/>
    <property type="match status" value="1"/>
</dbReference>
<dbReference type="Gene3D" id="3.40.50.2000">
    <property type="entry name" value="Glycogen Phosphorylase B"/>
    <property type="match status" value="2"/>
</dbReference>
<dbReference type="InterPro" id="IPR051199">
    <property type="entry name" value="LPS_LOS_Heptosyltrfase"/>
</dbReference>
<dbReference type="CDD" id="cd03789">
    <property type="entry name" value="GT9_LPS_heptosyltransferase"/>
    <property type="match status" value="1"/>
</dbReference>
<keyword evidence="1" id="KW-0328">Glycosyltransferase</keyword>
<dbReference type="PANTHER" id="PTHR30160">
    <property type="entry name" value="TETRAACYLDISACCHARIDE 4'-KINASE-RELATED"/>
    <property type="match status" value="1"/>
</dbReference>
<dbReference type="GO" id="GO:0008713">
    <property type="term" value="F:ADP-heptose-lipopolysaccharide heptosyltransferase activity"/>
    <property type="evidence" value="ECO:0007669"/>
    <property type="project" value="TreeGrafter"/>
</dbReference>
<name>A0A656DDB7_KRYT1</name>
<evidence type="ECO:0000256" key="2">
    <source>
        <dbReference type="ARBA" id="ARBA00022679"/>
    </source>
</evidence>
<dbReference type="SUPFAM" id="SSF53756">
    <property type="entry name" value="UDP-Glycosyltransferase/glycogen phosphorylase"/>
    <property type="match status" value="1"/>
</dbReference>
<dbReference type="GO" id="GO:0005829">
    <property type="term" value="C:cytosol"/>
    <property type="evidence" value="ECO:0007669"/>
    <property type="project" value="TreeGrafter"/>
</dbReference>
<dbReference type="InterPro" id="IPR002201">
    <property type="entry name" value="Glyco_trans_9"/>
</dbReference>